<reference evidence="1 2" key="1">
    <citation type="submission" date="2021-03" db="EMBL/GenBank/DDBJ databases">
        <title>Lysobacter sp. nov. isolated from soil of gangwondo yeongwol, south Korea.</title>
        <authorList>
            <person name="Kim K.R."/>
            <person name="Kim K.H."/>
            <person name="Jeon C.O."/>
        </authorList>
    </citation>
    <scope>NUCLEOTIDE SEQUENCE [LARGE SCALE GENOMIC DNA]</scope>
    <source>
        <strain evidence="1 2">R19</strain>
    </source>
</reference>
<sequence length="130" mass="14444">MTLQDAKRVGLEIAVIEQFSDLETCGLARVVGGDDILLLFEDNRIARIESHRDRFSTFSGAKVGDSEARISEIYGARLKVEPHQYDPDGHYLIVTSSDGKSAMVFETDGNRVTDMRAGLLPAVRYVEHCL</sequence>
<name>A0A974Y1S2_9GAMM</name>
<evidence type="ECO:0000313" key="2">
    <source>
        <dbReference type="Proteomes" id="UP000639274"/>
    </source>
</evidence>
<organism evidence="1 2">
    <name type="scientific">Agrilutibacter solisilvae</name>
    <dbReference type="NCBI Taxonomy" id="2763317"/>
    <lineage>
        <taxon>Bacteria</taxon>
        <taxon>Pseudomonadati</taxon>
        <taxon>Pseudomonadota</taxon>
        <taxon>Gammaproteobacteria</taxon>
        <taxon>Lysobacterales</taxon>
        <taxon>Lysobacteraceae</taxon>
        <taxon>Agrilutibacter</taxon>
    </lineage>
</organism>
<evidence type="ECO:0000313" key="1">
    <source>
        <dbReference type="EMBL" id="QSX79724.1"/>
    </source>
</evidence>
<dbReference type="AlphaFoldDB" id="A0A974Y1S2"/>
<dbReference type="Proteomes" id="UP000639274">
    <property type="component" value="Chromosome"/>
</dbReference>
<dbReference type="EMBL" id="CP071518">
    <property type="protein sequence ID" value="QSX79724.1"/>
    <property type="molecule type" value="Genomic_DNA"/>
</dbReference>
<dbReference type="KEGG" id="lsf:I8J32_007770"/>
<gene>
    <name evidence="1" type="ORF">I8J32_007770</name>
</gene>
<proteinExistence type="predicted"/>
<protein>
    <submittedName>
        <fullName evidence="1">Uncharacterized protein</fullName>
    </submittedName>
</protein>
<keyword evidence="2" id="KW-1185">Reference proteome</keyword>
<dbReference type="RefSeq" id="WP_200610371.1">
    <property type="nucleotide sequence ID" value="NZ_CP071518.1"/>
</dbReference>
<accession>A0A974Y1S2</accession>